<dbReference type="EMBL" id="WIXI01000051">
    <property type="protein sequence ID" value="MQY50074.1"/>
    <property type="molecule type" value="Genomic_DNA"/>
</dbReference>
<dbReference type="RefSeq" id="WP_153360369.1">
    <property type="nucleotide sequence ID" value="NZ_WIXI01000051.1"/>
</dbReference>
<keyword evidence="2" id="KW-1185">Reference proteome</keyword>
<comment type="caution">
    <text evidence="1">The sequence shown here is derived from an EMBL/GenBank/DDBJ whole genome shotgun (WGS) entry which is preliminary data.</text>
</comment>
<name>A0A6A8AGW1_9HYPH</name>
<sequence>MTTLYAYEVSPITNPDRLYFAATLDECRSAAQQQRSELRDDPEYGEVEPMPIYRVNMEIPDLQTLLDGLNNGDDLTNAIIIDRTLVETVSD</sequence>
<reference evidence="1 2" key="1">
    <citation type="submission" date="2019-11" db="EMBL/GenBank/DDBJ databases">
        <title>Genome analysis of Rhizobacterium cereale a novel genus and species isolated from maize roots in North Spain.</title>
        <authorList>
            <person name="Menendez E."/>
            <person name="Flores-Felix J.D."/>
            <person name="Ramirez-Bahena M.-H."/>
            <person name="Igual J.M."/>
            <person name="Garcia-Fraile P."/>
            <person name="Peix A."/>
            <person name="Velazquez E."/>
        </authorList>
    </citation>
    <scope>NUCLEOTIDE SEQUENCE [LARGE SCALE GENOMIC DNA]</scope>
    <source>
        <strain evidence="1 2">RZME27</strain>
    </source>
</reference>
<evidence type="ECO:0000313" key="1">
    <source>
        <dbReference type="EMBL" id="MQY50074.1"/>
    </source>
</evidence>
<gene>
    <name evidence="1" type="ORF">GAO09_29005</name>
</gene>
<organism evidence="1 2">
    <name type="scientific">Endobacterium cereale</name>
    <dbReference type="NCBI Taxonomy" id="2663029"/>
    <lineage>
        <taxon>Bacteria</taxon>
        <taxon>Pseudomonadati</taxon>
        <taxon>Pseudomonadota</taxon>
        <taxon>Alphaproteobacteria</taxon>
        <taxon>Hyphomicrobiales</taxon>
        <taxon>Rhizobiaceae</taxon>
        <taxon>Endobacterium</taxon>
    </lineage>
</organism>
<proteinExistence type="predicted"/>
<protein>
    <submittedName>
        <fullName evidence="1">Uncharacterized protein</fullName>
    </submittedName>
</protein>
<dbReference type="AlphaFoldDB" id="A0A6A8AGW1"/>
<evidence type="ECO:0000313" key="2">
    <source>
        <dbReference type="Proteomes" id="UP000435138"/>
    </source>
</evidence>
<accession>A0A6A8AGW1</accession>
<dbReference type="Proteomes" id="UP000435138">
    <property type="component" value="Unassembled WGS sequence"/>
</dbReference>